<evidence type="ECO:0000256" key="4">
    <source>
        <dbReference type="ARBA" id="ARBA00022840"/>
    </source>
</evidence>
<dbReference type="SMART" id="SM00382">
    <property type="entry name" value="AAA"/>
    <property type="match status" value="1"/>
</dbReference>
<dbReference type="PANTHER" id="PTHR43335:SF4">
    <property type="entry name" value="ABC TRANSPORTER, ATP-BINDING PROTEIN"/>
    <property type="match status" value="1"/>
</dbReference>
<evidence type="ECO:0000256" key="2">
    <source>
        <dbReference type="ARBA" id="ARBA00022448"/>
    </source>
</evidence>
<dbReference type="PANTHER" id="PTHR43335">
    <property type="entry name" value="ABC TRANSPORTER, ATP-BINDING PROTEIN"/>
    <property type="match status" value="1"/>
</dbReference>
<evidence type="ECO:0000313" key="6">
    <source>
        <dbReference type="EMBL" id="QJC53287.1"/>
    </source>
</evidence>
<dbReference type="GO" id="GO:0005524">
    <property type="term" value="F:ATP binding"/>
    <property type="evidence" value="ECO:0007669"/>
    <property type="project" value="UniProtKB-KW"/>
</dbReference>
<keyword evidence="3" id="KW-0547">Nucleotide-binding</keyword>
<gene>
    <name evidence="6" type="ORF">HGI30_18035</name>
</gene>
<dbReference type="InterPro" id="IPR017871">
    <property type="entry name" value="ABC_transporter-like_CS"/>
</dbReference>
<dbReference type="AlphaFoldDB" id="A0A6H2H0V7"/>
<dbReference type="SUPFAM" id="SSF52540">
    <property type="entry name" value="P-loop containing nucleoside triphosphate hydrolases"/>
    <property type="match status" value="1"/>
</dbReference>
<name>A0A6H2H0V7_9BACL</name>
<keyword evidence="7" id="KW-1185">Reference proteome</keyword>
<reference evidence="6 7" key="1">
    <citation type="submission" date="2020-04" db="EMBL/GenBank/DDBJ databases">
        <title>Novel Paenibacillus strain UniB2 isolated from commercial digestive syrup.</title>
        <authorList>
            <person name="Thorat V."/>
            <person name="Kirdat K."/>
            <person name="Tiwarekar B."/>
            <person name="Yadav A."/>
        </authorList>
    </citation>
    <scope>NUCLEOTIDE SEQUENCE [LARGE SCALE GENOMIC DNA]</scope>
    <source>
        <strain evidence="6 7">UniB2</strain>
    </source>
</reference>
<feature type="domain" description="ABC transporter" evidence="5">
    <location>
        <begin position="11"/>
        <end position="240"/>
    </location>
</feature>
<evidence type="ECO:0000259" key="5">
    <source>
        <dbReference type="PROSITE" id="PS50893"/>
    </source>
</evidence>
<evidence type="ECO:0000256" key="3">
    <source>
        <dbReference type="ARBA" id="ARBA00022741"/>
    </source>
</evidence>
<dbReference type="PROSITE" id="PS00211">
    <property type="entry name" value="ABC_TRANSPORTER_1"/>
    <property type="match status" value="1"/>
</dbReference>
<dbReference type="Gene3D" id="3.40.50.300">
    <property type="entry name" value="P-loop containing nucleotide triphosphate hydrolases"/>
    <property type="match status" value="1"/>
</dbReference>
<keyword evidence="4 6" id="KW-0067">ATP-binding</keyword>
<evidence type="ECO:0000313" key="7">
    <source>
        <dbReference type="Proteomes" id="UP000502136"/>
    </source>
</evidence>
<dbReference type="Proteomes" id="UP000502136">
    <property type="component" value="Chromosome"/>
</dbReference>
<dbReference type="InterPro" id="IPR003593">
    <property type="entry name" value="AAA+_ATPase"/>
</dbReference>
<comment type="similarity">
    <text evidence="1">Belongs to the ABC transporter superfamily.</text>
</comment>
<keyword evidence="2" id="KW-0813">Transport</keyword>
<proteinExistence type="inferred from homology"/>
<sequence>MSIPKQGAPVLQVDRVRKKLGGRQVIEDISFTIQEGEVVGFLGPNGTGKTTTIRMITGLIRPNSGQILIRGSDIRTQFSQAMSHIGAIVEQPALYEHLSGWENLMQAARIAGKPISKERMEACIALVHLQTRIGEKVKRYSLGMKQRLAIAQALLASPSLLVLDEPTNGLDPAGIIEMREVIRELCRQTGVAVFISSHLLSEIEQLCTRVLIIENGRIQASKNLLRHEEEEVGVSLFCKPEQRTSALGLLREMGLQPELAGDRILIRLMEEDLPGTVNNLYVQGVPIYRVETAEQTLEQFFLSSTTGKGTC</sequence>
<dbReference type="Pfam" id="PF00005">
    <property type="entry name" value="ABC_tran"/>
    <property type="match status" value="1"/>
</dbReference>
<organism evidence="6 7">
    <name type="scientific">Paenibacillus albicereus</name>
    <dbReference type="NCBI Taxonomy" id="2726185"/>
    <lineage>
        <taxon>Bacteria</taxon>
        <taxon>Bacillati</taxon>
        <taxon>Bacillota</taxon>
        <taxon>Bacilli</taxon>
        <taxon>Bacillales</taxon>
        <taxon>Paenibacillaceae</taxon>
        <taxon>Paenibacillus</taxon>
    </lineage>
</organism>
<dbReference type="PROSITE" id="PS50893">
    <property type="entry name" value="ABC_TRANSPORTER_2"/>
    <property type="match status" value="1"/>
</dbReference>
<protein>
    <submittedName>
        <fullName evidence="6">ABC transporter ATP-binding protein</fullName>
    </submittedName>
</protein>
<dbReference type="RefSeq" id="WP_168908828.1">
    <property type="nucleotide sequence ID" value="NZ_CP051428.1"/>
</dbReference>
<dbReference type="InterPro" id="IPR027417">
    <property type="entry name" value="P-loop_NTPase"/>
</dbReference>
<dbReference type="GO" id="GO:0016887">
    <property type="term" value="F:ATP hydrolysis activity"/>
    <property type="evidence" value="ECO:0007669"/>
    <property type="project" value="InterPro"/>
</dbReference>
<accession>A0A6H2H0V7</accession>
<dbReference type="KEGG" id="palr:HGI30_18035"/>
<dbReference type="EMBL" id="CP051428">
    <property type="protein sequence ID" value="QJC53287.1"/>
    <property type="molecule type" value="Genomic_DNA"/>
</dbReference>
<evidence type="ECO:0000256" key="1">
    <source>
        <dbReference type="ARBA" id="ARBA00005417"/>
    </source>
</evidence>
<dbReference type="InterPro" id="IPR003439">
    <property type="entry name" value="ABC_transporter-like_ATP-bd"/>
</dbReference>